<dbReference type="EC" id="6.1.1.10" evidence="2"/>
<feature type="domain" description="Methionyl-tRNA synthetase anticodon-binding" evidence="12">
    <location>
        <begin position="397"/>
        <end position="479"/>
    </location>
</feature>
<evidence type="ECO:0000313" key="14">
    <source>
        <dbReference type="Proteomes" id="UP000664169"/>
    </source>
</evidence>
<dbReference type="GO" id="GO:0005739">
    <property type="term" value="C:mitochondrion"/>
    <property type="evidence" value="ECO:0007669"/>
    <property type="project" value="UniProtKB-ARBA"/>
</dbReference>
<dbReference type="NCBIfam" id="TIGR00398">
    <property type="entry name" value="metG"/>
    <property type="match status" value="1"/>
</dbReference>
<protein>
    <recommendedName>
        <fullName evidence="9">Probable methionine--tRNA ligase, mitochondrial</fullName>
        <ecNumber evidence="2">6.1.1.10</ecNumber>
    </recommendedName>
</protein>
<name>A0A8H3FEX9_9LECA</name>
<organism evidence="13 14">
    <name type="scientific">Gomphillus americanus</name>
    <dbReference type="NCBI Taxonomy" id="1940652"/>
    <lineage>
        <taxon>Eukaryota</taxon>
        <taxon>Fungi</taxon>
        <taxon>Dikarya</taxon>
        <taxon>Ascomycota</taxon>
        <taxon>Pezizomycotina</taxon>
        <taxon>Lecanoromycetes</taxon>
        <taxon>OSLEUM clade</taxon>
        <taxon>Ostropomycetidae</taxon>
        <taxon>Ostropales</taxon>
        <taxon>Graphidaceae</taxon>
        <taxon>Gomphilloideae</taxon>
        <taxon>Gomphillus</taxon>
    </lineage>
</organism>
<dbReference type="AlphaFoldDB" id="A0A8H3FEX9"/>
<evidence type="ECO:0000256" key="5">
    <source>
        <dbReference type="ARBA" id="ARBA00022840"/>
    </source>
</evidence>
<dbReference type="Pfam" id="PF09334">
    <property type="entry name" value="tRNA-synt_1g"/>
    <property type="match status" value="1"/>
</dbReference>
<reference evidence="13" key="1">
    <citation type="submission" date="2021-03" db="EMBL/GenBank/DDBJ databases">
        <authorList>
            <person name="Tagirdzhanova G."/>
        </authorList>
    </citation>
    <scope>NUCLEOTIDE SEQUENCE</scope>
</reference>
<dbReference type="EMBL" id="CAJPDQ010000019">
    <property type="protein sequence ID" value="CAF9923223.1"/>
    <property type="molecule type" value="Genomic_DNA"/>
</dbReference>
<evidence type="ECO:0000256" key="1">
    <source>
        <dbReference type="ARBA" id="ARBA00005594"/>
    </source>
</evidence>
<evidence type="ECO:0000259" key="12">
    <source>
        <dbReference type="Pfam" id="PF19303"/>
    </source>
</evidence>
<evidence type="ECO:0000256" key="10">
    <source>
        <dbReference type="RuleBase" id="RU363039"/>
    </source>
</evidence>
<evidence type="ECO:0000256" key="4">
    <source>
        <dbReference type="ARBA" id="ARBA00022741"/>
    </source>
</evidence>
<comment type="similarity">
    <text evidence="1 10">Belongs to the class-I aminoacyl-tRNA synthetase family.</text>
</comment>
<dbReference type="SUPFAM" id="SSF52374">
    <property type="entry name" value="Nucleotidylyl transferase"/>
    <property type="match status" value="1"/>
</dbReference>
<feature type="domain" description="Methionyl/Leucyl tRNA synthetase" evidence="11">
    <location>
        <begin position="13"/>
        <end position="341"/>
    </location>
</feature>
<dbReference type="Gene3D" id="3.40.50.620">
    <property type="entry name" value="HUPs"/>
    <property type="match status" value="1"/>
</dbReference>
<gene>
    <name evidence="13" type="ORF">GOMPHAMPRED_002777</name>
</gene>
<dbReference type="Pfam" id="PF19303">
    <property type="entry name" value="Anticodon_3"/>
    <property type="match status" value="1"/>
</dbReference>
<keyword evidence="7 10" id="KW-0030">Aminoacyl-tRNA synthetase</keyword>
<dbReference type="GO" id="GO:0006431">
    <property type="term" value="P:methionyl-tRNA aminoacylation"/>
    <property type="evidence" value="ECO:0007669"/>
    <property type="project" value="InterPro"/>
</dbReference>
<comment type="catalytic activity">
    <reaction evidence="8">
        <text>tRNA(Met) + L-methionine + ATP = L-methionyl-tRNA(Met) + AMP + diphosphate</text>
        <dbReference type="Rhea" id="RHEA:13481"/>
        <dbReference type="Rhea" id="RHEA-COMP:9667"/>
        <dbReference type="Rhea" id="RHEA-COMP:9698"/>
        <dbReference type="ChEBI" id="CHEBI:30616"/>
        <dbReference type="ChEBI" id="CHEBI:33019"/>
        <dbReference type="ChEBI" id="CHEBI:57844"/>
        <dbReference type="ChEBI" id="CHEBI:78442"/>
        <dbReference type="ChEBI" id="CHEBI:78530"/>
        <dbReference type="ChEBI" id="CHEBI:456215"/>
        <dbReference type="EC" id="6.1.1.10"/>
    </reaction>
</comment>
<dbReference type="Gene3D" id="2.170.220.10">
    <property type="match status" value="1"/>
</dbReference>
<dbReference type="FunFam" id="2.170.220.10:FF:000001">
    <property type="entry name" value="methionine--tRNA ligase, mitochondrial"/>
    <property type="match status" value="1"/>
</dbReference>
<keyword evidence="3 10" id="KW-0436">Ligase</keyword>
<evidence type="ECO:0000259" key="11">
    <source>
        <dbReference type="Pfam" id="PF09334"/>
    </source>
</evidence>
<evidence type="ECO:0000256" key="7">
    <source>
        <dbReference type="ARBA" id="ARBA00023146"/>
    </source>
</evidence>
<dbReference type="GO" id="GO:0004825">
    <property type="term" value="F:methionine-tRNA ligase activity"/>
    <property type="evidence" value="ECO:0007669"/>
    <property type="project" value="UniProtKB-EC"/>
</dbReference>
<dbReference type="InterPro" id="IPR015413">
    <property type="entry name" value="Methionyl/Leucyl_tRNA_Synth"/>
</dbReference>
<keyword evidence="5 10" id="KW-0067">ATP-binding</keyword>
<keyword evidence="14" id="KW-1185">Reference proteome</keyword>
<evidence type="ECO:0000256" key="9">
    <source>
        <dbReference type="ARBA" id="ARBA00068817"/>
    </source>
</evidence>
<dbReference type="InterPro" id="IPR014758">
    <property type="entry name" value="Met-tRNA_synth"/>
</dbReference>
<evidence type="ECO:0000256" key="8">
    <source>
        <dbReference type="ARBA" id="ARBA00047364"/>
    </source>
</evidence>
<dbReference type="PANTHER" id="PTHR43326:SF1">
    <property type="entry name" value="METHIONINE--TRNA LIGASE, MITOCHONDRIAL"/>
    <property type="match status" value="1"/>
</dbReference>
<dbReference type="InterPro" id="IPR023457">
    <property type="entry name" value="Met-tRNA_synth_2"/>
</dbReference>
<dbReference type="GO" id="GO:0005524">
    <property type="term" value="F:ATP binding"/>
    <property type="evidence" value="ECO:0007669"/>
    <property type="project" value="UniProtKB-KW"/>
</dbReference>
<dbReference type="OrthoDB" id="24670at2759"/>
<evidence type="ECO:0000256" key="6">
    <source>
        <dbReference type="ARBA" id="ARBA00022917"/>
    </source>
</evidence>
<comment type="caution">
    <text evidence="13">The sequence shown here is derived from an EMBL/GenBank/DDBJ whole genome shotgun (WGS) entry which is preliminary data.</text>
</comment>
<dbReference type="InterPro" id="IPR009080">
    <property type="entry name" value="tRNAsynth_Ia_anticodon-bd"/>
</dbReference>
<proteinExistence type="inferred from homology"/>
<evidence type="ECO:0000256" key="3">
    <source>
        <dbReference type="ARBA" id="ARBA00022598"/>
    </source>
</evidence>
<dbReference type="Proteomes" id="UP000664169">
    <property type="component" value="Unassembled WGS sequence"/>
</dbReference>
<dbReference type="Gene3D" id="1.10.730.10">
    <property type="entry name" value="Isoleucyl-tRNA Synthetase, Domain 1"/>
    <property type="match status" value="1"/>
</dbReference>
<dbReference type="PANTHER" id="PTHR43326">
    <property type="entry name" value="METHIONYL-TRNA SYNTHETASE"/>
    <property type="match status" value="1"/>
</dbReference>
<dbReference type="InterPro" id="IPR041872">
    <property type="entry name" value="Anticodon_Met"/>
</dbReference>
<dbReference type="InterPro" id="IPR014729">
    <property type="entry name" value="Rossmann-like_a/b/a_fold"/>
</dbReference>
<dbReference type="InterPro" id="IPR033911">
    <property type="entry name" value="MetRS_core"/>
</dbReference>
<keyword evidence="4 10" id="KW-0547">Nucleotide-binding</keyword>
<keyword evidence="6 10" id="KW-0648">Protein biosynthesis</keyword>
<dbReference type="CDD" id="cd00814">
    <property type="entry name" value="MetRS_core"/>
    <property type="match status" value="1"/>
</dbReference>
<dbReference type="SUPFAM" id="SSF47323">
    <property type="entry name" value="Anticodon-binding domain of a subclass of class I aminoacyl-tRNA synthetases"/>
    <property type="match status" value="1"/>
</dbReference>
<evidence type="ECO:0000313" key="13">
    <source>
        <dbReference type="EMBL" id="CAF9923223.1"/>
    </source>
</evidence>
<dbReference type="PRINTS" id="PR01041">
    <property type="entry name" value="TRNASYNTHMET"/>
</dbReference>
<accession>A0A8H3FEX9</accession>
<evidence type="ECO:0000256" key="2">
    <source>
        <dbReference type="ARBA" id="ARBA00012838"/>
    </source>
</evidence>
<sequence length="523" mass="59696">MSTLLRTLGTWRHAILCTGTDEHGMKIQQAAEACEIETKSFCDQGAAIFKELAENANISHDRFIRTTDPDHILAVQHFWKALYEQGFIYESKHEGWYSVSDETFYPESAITRVLNHSTGLTFMASIETGKEVEWTSEFNYHFRLSAFREPLLQFYKENPNFIVPAARMQEVVKAVEDGLSDLSISRPRDRLSWGIPVPGDETQTIYVWLDALINYLTKAGYPFEQPGEFGSWPADVQVIGKDIMRFHCIYWPAFLMALNIKPPKQILVHAHWTLGKRKMSKSTGNVVNPFFALERFGVDGTRYYMVYDGGIQYDADYDNSFVSTRYKKGLSGGIGNLASRITRSKSWSVRKAVEQMATQVNFSPMDQPGREPSAKFEDLYKANEEHHSLLLELPSCVSQHFDNLDSSSALQAIMEVIFATNAYLQQRRPWNFERKAHAEKVDQIIFYCAESLRICGILLQPFMPAKMSQLLDTLGVSEDRRMLIDTKVGADQDYGTHLPGINLELDEEMEKFMRSESGKLRAS</sequence>